<dbReference type="EMBL" id="BLXT01004610">
    <property type="protein sequence ID" value="GFO15706.1"/>
    <property type="molecule type" value="Genomic_DNA"/>
</dbReference>
<proteinExistence type="predicted"/>
<sequence length="163" mass="19174">MWACYAFSLEQTCTFSSDVLQVRQNRRCHRRPNFGPQNDFKRRQKMGRLLVFHISDILVNLNYKDTLREMVDKKLDILLDMGFTVDNIQSLYTGVIQFLQQNYSKYWTRYTEQACSTVFRCLNTLGNDYLASRGMLSREEHFKDVELEANLTGKPRASAQTHI</sequence>
<dbReference type="Proteomes" id="UP000735302">
    <property type="component" value="Unassembled WGS sequence"/>
</dbReference>
<name>A0AAV4BA65_9GAST</name>
<organism evidence="1 2">
    <name type="scientific">Plakobranchus ocellatus</name>
    <dbReference type="NCBI Taxonomy" id="259542"/>
    <lineage>
        <taxon>Eukaryota</taxon>
        <taxon>Metazoa</taxon>
        <taxon>Spiralia</taxon>
        <taxon>Lophotrochozoa</taxon>
        <taxon>Mollusca</taxon>
        <taxon>Gastropoda</taxon>
        <taxon>Heterobranchia</taxon>
        <taxon>Euthyneura</taxon>
        <taxon>Panpulmonata</taxon>
        <taxon>Sacoglossa</taxon>
        <taxon>Placobranchoidea</taxon>
        <taxon>Plakobranchidae</taxon>
        <taxon>Plakobranchus</taxon>
    </lineage>
</organism>
<dbReference type="AlphaFoldDB" id="A0AAV4BA65"/>
<evidence type="ECO:0000313" key="2">
    <source>
        <dbReference type="Proteomes" id="UP000735302"/>
    </source>
</evidence>
<accession>A0AAV4BA65</accession>
<evidence type="ECO:0000313" key="1">
    <source>
        <dbReference type="EMBL" id="GFO15706.1"/>
    </source>
</evidence>
<comment type="caution">
    <text evidence="1">The sequence shown here is derived from an EMBL/GenBank/DDBJ whole genome shotgun (WGS) entry which is preliminary data.</text>
</comment>
<reference evidence="1 2" key="1">
    <citation type="journal article" date="2021" name="Elife">
        <title>Chloroplast acquisition without the gene transfer in kleptoplastic sea slugs, Plakobranchus ocellatus.</title>
        <authorList>
            <person name="Maeda T."/>
            <person name="Takahashi S."/>
            <person name="Yoshida T."/>
            <person name="Shimamura S."/>
            <person name="Takaki Y."/>
            <person name="Nagai Y."/>
            <person name="Toyoda A."/>
            <person name="Suzuki Y."/>
            <person name="Arimoto A."/>
            <person name="Ishii H."/>
            <person name="Satoh N."/>
            <person name="Nishiyama T."/>
            <person name="Hasebe M."/>
            <person name="Maruyama T."/>
            <person name="Minagawa J."/>
            <person name="Obokata J."/>
            <person name="Shigenobu S."/>
        </authorList>
    </citation>
    <scope>NUCLEOTIDE SEQUENCE [LARGE SCALE GENOMIC DNA]</scope>
</reference>
<gene>
    <name evidence="1" type="ORF">PoB_004221100</name>
</gene>
<protein>
    <submittedName>
        <fullName evidence="1">Uncharacterized protein</fullName>
    </submittedName>
</protein>
<keyword evidence="2" id="KW-1185">Reference proteome</keyword>